<evidence type="ECO:0000256" key="2">
    <source>
        <dbReference type="SAM" id="Phobius"/>
    </source>
</evidence>
<protein>
    <submittedName>
        <fullName evidence="3">Uncharacterized protein</fullName>
    </submittedName>
</protein>
<gene>
    <name evidence="3" type="ORF">V8G54_024494</name>
</gene>
<keyword evidence="2" id="KW-1133">Transmembrane helix</keyword>
<organism evidence="3 4">
    <name type="scientific">Vigna mungo</name>
    <name type="common">Black gram</name>
    <name type="synonym">Phaseolus mungo</name>
    <dbReference type="NCBI Taxonomy" id="3915"/>
    <lineage>
        <taxon>Eukaryota</taxon>
        <taxon>Viridiplantae</taxon>
        <taxon>Streptophyta</taxon>
        <taxon>Embryophyta</taxon>
        <taxon>Tracheophyta</taxon>
        <taxon>Spermatophyta</taxon>
        <taxon>Magnoliopsida</taxon>
        <taxon>eudicotyledons</taxon>
        <taxon>Gunneridae</taxon>
        <taxon>Pentapetalae</taxon>
        <taxon>rosids</taxon>
        <taxon>fabids</taxon>
        <taxon>Fabales</taxon>
        <taxon>Fabaceae</taxon>
        <taxon>Papilionoideae</taxon>
        <taxon>50 kb inversion clade</taxon>
        <taxon>NPAAA clade</taxon>
        <taxon>indigoferoid/millettioid clade</taxon>
        <taxon>Phaseoleae</taxon>
        <taxon>Vigna</taxon>
    </lineage>
</organism>
<dbReference type="EMBL" id="CP144694">
    <property type="protein sequence ID" value="WVZ03688.1"/>
    <property type="molecule type" value="Genomic_DNA"/>
</dbReference>
<evidence type="ECO:0000313" key="4">
    <source>
        <dbReference type="Proteomes" id="UP001374535"/>
    </source>
</evidence>
<name>A0AAQ3N7I6_VIGMU</name>
<keyword evidence="2" id="KW-0472">Membrane</keyword>
<accession>A0AAQ3N7I6</accession>
<evidence type="ECO:0000256" key="1">
    <source>
        <dbReference type="SAM" id="MobiDB-lite"/>
    </source>
</evidence>
<keyword evidence="4" id="KW-1185">Reference proteome</keyword>
<dbReference type="Proteomes" id="UP001374535">
    <property type="component" value="Chromosome 7"/>
</dbReference>
<sequence length="293" mass="34121">MEEVVKVKVMEEAAREMVGVEISIYREEIVVVCIHMEEKMEACIQMGACILDMWVYKNMVVACIHREEVSSSCMEVCSSCMEVVCIHCMEVCSYMEVACIHIVEVVEICSNMEDIWVHNMEGIWVHMVVEICNCMEGIWVDIIWIIIRIFGFIGFVIWIVVWLASTIVRIISSNHGRNYAEDYSIDEWRQATTHGRFWVETTKRNSQDAAFSVRQLANGECVTTEKKERRKTIKISETTIECRKREKEEVPQERKEKRKTISETECHEEFATGLRSRLLTTGRLSVWESGEEH</sequence>
<reference evidence="3 4" key="1">
    <citation type="journal article" date="2023" name="Life. Sci Alliance">
        <title>Evolutionary insights into 3D genome organization and epigenetic landscape of Vigna mungo.</title>
        <authorList>
            <person name="Junaid A."/>
            <person name="Singh B."/>
            <person name="Bhatia S."/>
        </authorList>
    </citation>
    <scope>NUCLEOTIDE SEQUENCE [LARGE SCALE GENOMIC DNA]</scope>
    <source>
        <strain evidence="3">Urdbean</strain>
    </source>
</reference>
<dbReference type="AlphaFoldDB" id="A0AAQ3N7I6"/>
<keyword evidence="2" id="KW-0812">Transmembrane</keyword>
<proteinExistence type="predicted"/>
<feature type="transmembrane region" description="Helical" evidence="2">
    <location>
        <begin position="142"/>
        <end position="164"/>
    </location>
</feature>
<evidence type="ECO:0000313" key="3">
    <source>
        <dbReference type="EMBL" id="WVZ03688.1"/>
    </source>
</evidence>
<feature type="region of interest" description="Disordered" evidence="1">
    <location>
        <begin position="245"/>
        <end position="266"/>
    </location>
</feature>